<protein>
    <submittedName>
        <fullName evidence="1">Uncharacterized protein</fullName>
    </submittedName>
</protein>
<organism evidence="1 2">
    <name type="scientific">Macaca fascicularis</name>
    <name type="common">Crab-eating macaque</name>
    <name type="synonym">Cynomolgus monkey</name>
    <dbReference type="NCBI Taxonomy" id="9541"/>
    <lineage>
        <taxon>Eukaryota</taxon>
        <taxon>Metazoa</taxon>
        <taxon>Chordata</taxon>
        <taxon>Craniata</taxon>
        <taxon>Vertebrata</taxon>
        <taxon>Euteleostomi</taxon>
        <taxon>Mammalia</taxon>
        <taxon>Eutheria</taxon>
        <taxon>Euarchontoglires</taxon>
        <taxon>Primates</taxon>
        <taxon>Haplorrhini</taxon>
        <taxon>Catarrhini</taxon>
        <taxon>Cercopithecidae</taxon>
        <taxon>Cercopithecinae</taxon>
        <taxon>Macaca</taxon>
    </lineage>
</organism>
<dbReference type="AlphaFoldDB" id="A0A7N9CT57"/>
<reference evidence="1" key="2">
    <citation type="submission" date="2025-08" db="UniProtKB">
        <authorList>
            <consortium name="Ensembl"/>
        </authorList>
    </citation>
    <scope>IDENTIFICATION</scope>
</reference>
<proteinExistence type="predicted"/>
<evidence type="ECO:0000313" key="1">
    <source>
        <dbReference type="Ensembl" id="ENSMFAP00000053422.1"/>
    </source>
</evidence>
<name>A0A7N9CT57_MACFA</name>
<reference evidence="1 2" key="1">
    <citation type="submission" date="2013-03" db="EMBL/GenBank/DDBJ databases">
        <authorList>
            <person name="Warren W."/>
            <person name="Wilson R.K."/>
        </authorList>
    </citation>
    <scope>NUCLEOTIDE SEQUENCE</scope>
</reference>
<accession>A0A7N9CT57</accession>
<keyword evidence="2" id="KW-1185">Reference proteome</keyword>
<sequence>RLDITFLFPKNFDQCASECVTQKQLGRYLVHECRVCYVCMLVPSSWAQVIYSSQPLKTSVTSL</sequence>
<evidence type="ECO:0000313" key="2">
    <source>
        <dbReference type="Proteomes" id="UP000233100"/>
    </source>
</evidence>
<dbReference type="Proteomes" id="UP000233100">
    <property type="component" value="Chromosome 18"/>
</dbReference>
<dbReference type="Ensembl" id="ENSMFAT00000081757.1">
    <property type="protein sequence ID" value="ENSMFAP00000053422.1"/>
    <property type="gene ID" value="ENSMFAG00000052138.1"/>
</dbReference>
<reference evidence="1" key="3">
    <citation type="submission" date="2025-09" db="UniProtKB">
        <authorList>
            <consortium name="Ensembl"/>
        </authorList>
    </citation>
    <scope>IDENTIFICATION</scope>
</reference>